<gene>
    <name evidence="1" type="ORF">KME07_08905</name>
</gene>
<protein>
    <submittedName>
        <fullName evidence="1">DUF4160 domain-containing protein</fullName>
    </submittedName>
</protein>
<sequence length="86" mass="10016">MPELCRFLGVIITMYFDDHNPPHFHAKYGSYKATFDIKTLGISDGCMPPKIHGLIVRWASYHKEELLNNWESCRNGEQPKKIRPLL</sequence>
<dbReference type="InterPro" id="IPR025427">
    <property type="entry name" value="DUF4160"/>
</dbReference>
<evidence type="ECO:0000313" key="2">
    <source>
        <dbReference type="Proteomes" id="UP000707356"/>
    </source>
</evidence>
<proteinExistence type="predicted"/>
<evidence type="ECO:0000313" key="1">
    <source>
        <dbReference type="EMBL" id="MBW4465546.1"/>
    </source>
</evidence>
<dbReference type="EMBL" id="JAHHHV010000048">
    <property type="protein sequence ID" value="MBW4465546.1"/>
    <property type="molecule type" value="Genomic_DNA"/>
</dbReference>
<dbReference type="AlphaFoldDB" id="A0A951P9E7"/>
<organism evidence="1 2">
    <name type="scientific">Pegethrix bostrychoides GSE-TBD4-15B</name>
    <dbReference type="NCBI Taxonomy" id="2839662"/>
    <lineage>
        <taxon>Bacteria</taxon>
        <taxon>Bacillati</taxon>
        <taxon>Cyanobacteriota</taxon>
        <taxon>Cyanophyceae</taxon>
        <taxon>Oculatellales</taxon>
        <taxon>Oculatellaceae</taxon>
        <taxon>Pegethrix</taxon>
    </lineage>
</organism>
<reference evidence="1" key="2">
    <citation type="journal article" date="2022" name="Microbiol. Resour. Announc.">
        <title>Metagenome Sequencing to Explore Phylogenomics of Terrestrial Cyanobacteria.</title>
        <authorList>
            <person name="Ward R.D."/>
            <person name="Stajich J.E."/>
            <person name="Johansen J.R."/>
            <person name="Huntemann M."/>
            <person name="Clum A."/>
            <person name="Foster B."/>
            <person name="Foster B."/>
            <person name="Roux S."/>
            <person name="Palaniappan K."/>
            <person name="Varghese N."/>
            <person name="Mukherjee S."/>
            <person name="Reddy T.B.K."/>
            <person name="Daum C."/>
            <person name="Copeland A."/>
            <person name="Chen I.A."/>
            <person name="Ivanova N.N."/>
            <person name="Kyrpides N.C."/>
            <person name="Shapiro N."/>
            <person name="Eloe-Fadrosh E.A."/>
            <person name="Pietrasiak N."/>
        </authorList>
    </citation>
    <scope>NUCLEOTIDE SEQUENCE</scope>
    <source>
        <strain evidence="1">GSE-TBD4-15B</strain>
    </source>
</reference>
<dbReference type="Pfam" id="PF13711">
    <property type="entry name" value="DUF4160"/>
    <property type="match status" value="1"/>
</dbReference>
<name>A0A951P9E7_9CYAN</name>
<accession>A0A951P9E7</accession>
<reference evidence="1" key="1">
    <citation type="submission" date="2021-05" db="EMBL/GenBank/DDBJ databases">
        <authorList>
            <person name="Pietrasiak N."/>
            <person name="Ward R."/>
            <person name="Stajich J.E."/>
            <person name="Kurbessoian T."/>
        </authorList>
    </citation>
    <scope>NUCLEOTIDE SEQUENCE</scope>
    <source>
        <strain evidence="1">GSE-TBD4-15B</strain>
    </source>
</reference>
<dbReference type="Proteomes" id="UP000707356">
    <property type="component" value="Unassembled WGS sequence"/>
</dbReference>
<comment type="caution">
    <text evidence="1">The sequence shown here is derived from an EMBL/GenBank/DDBJ whole genome shotgun (WGS) entry which is preliminary data.</text>
</comment>